<accession>A0AAD9SA34</accession>
<organism evidence="7 8">
    <name type="scientific">Phomopsis amygdali</name>
    <name type="common">Fusicoccum amygdali</name>
    <dbReference type="NCBI Taxonomy" id="1214568"/>
    <lineage>
        <taxon>Eukaryota</taxon>
        <taxon>Fungi</taxon>
        <taxon>Dikarya</taxon>
        <taxon>Ascomycota</taxon>
        <taxon>Pezizomycotina</taxon>
        <taxon>Sordariomycetes</taxon>
        <taxon>Sordariomycetidae</taxon>
        <taxon>Diaporthales</taxon>
        <taxon>Diaporthaceae</taxon>
        <taxon>Diaporthe</taxon>
    </lineage>
</organism>
<feature type="transmembrane region" description="Helical" evidence="6">
    <location>
        <begin position="196"/>
        <end position="214"/>
    </location>
</feature>
<dbReference type="EMBL" id="JAUJFL010000005">
    <property type="protein sequence ID" value="KAK2603088.1"/>
    <property type="molecule type" value="Genomic_DNA"/>
</dbReference>
<evidence type="ECO:0000256" key="5">
    <source>
        <dbReference type="SAM" id="MobiDB-lite"/>
    </source>
</evidence>
<dbReference type="Pfam" id="PF05462">
    <property type="entry name" value="Dicty_CAR"/>
    <property type="match status" value="1"/>
</dbReference>
<feature type="transmembrane region" description="Helical" evidence="6">
    <location>
        <begin position="334"/>
        <end position="359"/>
    </location>
</feature>
<dbReference type="GO" id="GO:0005886">
    <property type="term" value="C:plasma membrane"/>
    <property type="evidence" value="ECO:0007669"/>
    <property type="project" value="TreeGrafter"/>
</dbReference>
<evidence type="ECO:0000256" key="2">
    <source>
        <dbReference type="ARBA" id="ARBA00022692"/>
    </source>
</evidence>
<sequence length="535" mass="58847">MSHIWNDYGPTQPPGTDDLSPLDDNLRAGLAVIGALAVVSLILCTSLFSFITYRVIQGRLSAPSRPRCSRSRLFTRRPVPPEPRSQQQQLCRHTSNNTINAAAKSPLSPLSPASDPWQRGQLLDTADEAAVGTVPNIRRRYQGYNPLLVLIYMLLIADIIQSTSFIPNLVWVNHDAITVRSESCWAQGWLRSQGDVASAIFAAAVSINTYLLVVHRYTMPSKALRLIVASVWSFSFIIVAAGVWASNNGRGHGGYFVRVDTWCWISQEYAGYRLWTHFSWVLAMLSIIVLACIGTAIKIRVPDPNGPRRGLLRVVGGVRIQLRNPRKTGHHPAFLIYPLVYFVCCAPMAIGPMILASGVTVKQGYFLWAGAMIASNGWLDVLLWSLTMIFLAPKDIKEAGLSGFAFLRTPSVEYGNMVWVEAGQGGGGNETRSKGGVLAAECLQPLARMLRRDSGKDRRQGCGWESLSTTNTDKKKQDGITYKTVTSVVVESSLKGAVDGIGHSPAQQDEIAPRPSFVYAREDIVTVPRRVAHRF</sequence>
<dbReference type="GO" id="GO:0004930">
    <property type="term" value="F:G protein-coupled receptor activity"/>
    <property type="evidence" value="ECO:0007669"/>
    <property type="project" value="TreeGrafter"/>
</dbReference>
<keyword evidence="2 6" id="KW-0812">Transmembrane</keyword>
<feature type="transmembrane region" description="Helical" evidence="6">
    <location>
        <begin position="226"/>
        <end position="245"/>
    </location>
</feature>
<feature type="transmembrane region" description="Helical" evidence="6">
    <location>
        <begin position="278"/>
        <end position="299"/>
    </location>
</feature>
<protein>
    <recommendedName>
        <fullName evidence="9">Glucose receptor Git3 N-terminal domain-containing protein</fullName>
    </recommendedName>
</protein>
<evidence type="ECO:0008006" key="9">
    <source>
        <dbReference type="Google" id="ProtNLM"/>
    </source>
</evidence>
<feature type="region of interest" description="Disordered" evidence="5">
    <location>
        <begin position="63"/>
        <end position="90"/>
    </location>
</feature>
<dbReference type="Gene3D" id="1.20.1070.10">
    <property type="entry name" value="Rhodopsin 7-helix transmembrane proteins"/>
    <property type="match status" value="1"/>
</dbReference>
<comment type="caution">
    <text evidence="7">The sequence shown here is derived from an EMBL/GenBank/DDBJ whole genome shotgun (WGS) entry which is preliminary data.</text>
</comment>
<gene>
    <name evidence="7" type="ORF">N8I77_009571</name>
</gene>
<dbReference type="CDD" id="cd00637">
    <property type="entry name" value="7tm_classA_rhodopsin-like"/>
    <property type="match status" value="1"/>
</dbReference>
<dbReference type="PANTHER" id="PTHR23112">
    <property type="entry name" value="G PROTEIN-COUPLED RECEPTOR 157-RELATED"/>
    <property type="match status" value="1"/>
</dbReference>
<dbReference type="PANTHER" id="PTHR23112:SF37">
    <property type="entry name" value="G PROTEIN-COUPLED RECEPTOR GPR1"/>
    <property type="match status" value="1"/>
</dbReference>
<comment type="subcellular location">
    <subcellularLocation>
        <location evidence="1">Membrane</location>
        <topology evidence="1">Multi-pass membrane protein</topology>
    </subcellularLocation>
</comment>
<dbReference type="GO" id="GO:0007189">
    <property type="term" value="P:adenylate cyclase-activating G protein-coupled receptor signaling pathway"/>
    <property type="evidence" value="ECO:0007669"/>
    <property type="project" value="TreeGrafter"/>
</dbReference>
<feature type="transmembrane region" description="Helical" evidence="6">
    <location>
        <begin position="28"/>
        <end position="51"/>
    </location>
</feature>
<feature type="transmembrane region" description="Helical" evidence="6">
    <location>
        <begin position="147"/>
        <end position="166"/>
    </location>
</feature>
<evidence type="ECO:0000256" key="3">
    <source>
        <dbReference type="ARBA" id="ARBA00022989"/>
    </source>
</evidence>
<dbReference type="Proteomes" id="UP001265746">
    <property type="component" value="Unassembled WGS sequence"/>
</dbReference>
<proteinExistence type="predicted"/>
<name>A0AAD9SA34_PHOAM</name>
<evidence type="ECO:0000256" key="6">
    <source>
        <dbReference type="SAM" id="Phobius"/>
    </source>
</evidence>
<keyword evidence="8" id="KW-1185">Reference proteome</keyword>
<keyword evidence="3 6" id="KW-1133">Transmembrane helix</keyword>
<feature type="transmembrane region" description="Helical" evidence="6">
    <location>
        <begin position="365"/>
        <end position="392"/>
    </location>
</feature>
<evidence type="ECO:0000256" key="1">
    <source>
        <dbReference type="ARBA" id="ARBA00004141"/>
    </source>
</evidence>
<evidence type="ECO:0000313" key="7">
    <source>
        <dbReference type="EMBL" id="KAK2603088.1"/>
    </source>
</evidence>
<dbReference type="AlphaFoldDB" id="A0AAD9SA34"/>
<keyword evidence="4 6" id="KW-0472">Membrane</keyword>
<dbReference type="SUPFAM" id="SSF81321">
    <property type="entry name" value="Family A G protein-coupled receptor-like"/>
    <property type="match status" value="1"/>
</dbReference>
<feature type="region of interest" description="Disordered" evidence="5">
    <location>
        <begin position="454"/>
        <end position="476"/>
    </location>
</feature>
<feature type="region of interest" description="Disordered" evidence="5">
    <location>
        <begin position="1"/>
        <end position="20"/>
    </location>
</feature>
<evidence type="ECO:0000256" key="4">
    <source>
        <dbReference type="ARBA" id="ARBA00023136"/>
    </source>
</evidence>
<evidence type="ECO:0000313" key="8">
    <source>
        <dbReference type="Proteomes" id="UP001265746"/>
    </source>
</evidence>
<reference evidence="7" key="1">
    <citation type="submission" date="2023-06" db="EMBL/GenBank/DDBJ databases">
        <authorList>
            <person name="Noh H."/>
        </authorList>
    </citation>
    <scope>NUCLEOTIDE SEQUENCE</scope>
    <source>
        <strain evidence="7">DUCC20226</strain>
    </source>
</reference>